<dbReference type="RefSeq" id="WP_096439235.1">
    <property type="nucleotide sequence ID" value="NZ_AP018164.1"/>
</dbReference>
<reference evidence="2" key="1">
    <citation type="submission" date="2017-06" db="EMBL/GenBank/DDBJ databases">
        <title>Complete Genome Sequence of Mycobacterium shigaense.</title>
        <authorList>
            <person name="Fukano H."/>
            <person name="Yoshida M."/>
            <person name="Kazumi Y."/>
            <person name="Ogura Y."/>
            <person name="Mitarai S."/>
            <person name="Hayashi T."/>
            <person name="Hoshino Y."/>
        </authorList>
    </citation>
    <scope>NUCLEOTIDE SEQUENCE [LARGE SCALE GENOMIC DNA]</scope>
    <source>
        <strain evidence="2">UN-152</strain>
    </source>
</reference>
<dbReference type="AlphaFoldDB" id="A0A1Z4EGY3"/>
<name>A0A1Z4EGY3_9MYCO</name>
<evidence type="ECO:0000313" key="2">
    <source>
        <dbReference type="Proteomes" id="UP000217736"/>
    </source>
</evidence>
<sequence>MTRLQLRVLVAAVLAAAVVLGAVLCAAYRLSTVASALAIFALGVGAWLHYAVERLLLARRIETVRSAARPLQPLLPVMAALMGLTQTVVRSLGDVTELPMRRWRVLDGDGRDNRPER</sequence>
<dbReference type="Proteomes" id="UP000217736">
    <property type="component" value="Chromosome"/>
</dbReference>
<protein>
    <submittedName>
        <fullName evidence="1">Uncharacterized protein</fullName>
    </submittedName>
</protein>
<evidence type="ECO:0000313" key="1">
    <source>
        <dbReference type="EMBL" id="BAX92160.1"/>
    </source>
</evidence>
<dbReference type="KEGG" id="mshg:MSG_02011"/>
<organism evidence="1 2">
    <name type="scientific">Mycobacterium shigaense</name>
    <dbReference type="NCBI Taxonomy" id="722731"/>
    <lineage>
        <taxon>Bacteria</taxon>
        <taxon>Bacillati</taxon>
        <taxon>Actinomycetota</taxon>
        <taxon>Actinomycetes</taxon>
        <taxon>Mycobacteriales</taxon>
        <taxon>Mycobacteriaceae</taxon>
        <taxon>Mycobacterium</taxon>
        <taxon>Mycobacterium simiae complex</taxon>
    </lineage>
</organism>
<gene>
    <name evidence="1" type="ORF">MSG_02011</name>
</gene>
<dbReference type="EMBL" id="AP018164">
    <property type="protein sequence ID" value="BAX92160.1"/>
    <property type="molecule type" value="Genomic_DNA"/>
</dbReference>
<keyword evidence="2" id="KW-1185">Reference proteome</keyword>
<accession>A0A1Z4EGY3</accession>
<dbReference type="OrthoDB" id="4752263at2"/>
<proteinExistence type="predicted"/>